<comment type="similarity">
    <text evidence="1">Belongs to the DinB family.</text>
</comment>
<evidence type="ECO:0000256" key="1">
    <source>
        <dbReference type="ARBA" id="ARBA00008635"/>
    </source>
</evidence>
<accession>A0ABW0LSF0</accession>
<sequence length="160" mass="19037">MKVLYEHNWQVREKWYQWCEDVPYEELIRPRIGGVGGILQTLFHVADVEWSWIRALQGKSDFQESFESYNTLEKVRQLDRQLRPEVVDFVVAWDDPLERKPFYNELANGEAEIFAWGEVMRHVFAHQVHHFGQLSVWAREMGKTPVSANLIRNRLIEPII</sequence>
<dbReference type="Proteomes" id="UP001596105">
    <property type="component" value="Unassembled WGS sequence"/>
</dbReference>
<comment type="caution">
    <text evidence="3">The sequence shown here is derived from an EMBL/GenBank/DDBJ whole genome shotgun (WGS) entry which is preliminary data.</text>
</comment>
<dbReference type="PANTHER" id="PTHR37302:SF3">
    <property type="entry name" value="DAMAGE-INDUCIBLE PROTEIN DINB"/>
    <property type="match status" value="1"/>
</dbReference>
<dbReference type="SUPFAM" id="SSF109854">
    <property type="entry name" value="DinB/YfiT-like putative metalloenzymes"/>
    <property type="match status" value="1"/>
</dbReference>
<evidence type="ECO:0000256" key="2">
    <source>
        <dbReference type="ARBA" id="ARBA00022723"/>
    </source>
</evidence>
<dbReference type="InterPro" id="IPR034660">
    <property type="entry name" value="DinB/YfiT-like"/>
</dbReference>
<gene>
    <name evidence="3" type="ORF">ACFPPD_02170</name>
</gene>
<dbReference type="EMBL" id="JBHSMH010000005">
    <property type="protein sequence ID" value="MFC5467506.1"/>
    <property type="molecule type" value="Genomic_DNA"/>
</dbReference>
<keyword evidence="4" id="KW-1185">Reference proteome</keyword>
<dbReference type="PANTHER" id="PTHR37302">
    <property type="entry name" value="SLR1116 PROTEIN"/>
    <property type="match status" value="1"/>
</dbReference>
<proteinExistence type="inferred from homology"/>
<dbReference type="InterPro" id="IPR007837">
    <property type="entry name" value="DinB"/>
</dbReference>
<reference evidence="4" key="1">
    <citation type="journal article" date="2019" name="Int. J. Syst. Evol. Microbiol.">
        <title>The Global Catalogue of Microorganisms (GCM) 10K type strain sequencing project: providing services to taxonomists for standard genome sequencing and annotation.</title>
        <authorList>
            <consortium name="The Broad Institute Genomics Platform"/>
            <consortium name="The Broad Institute Genome Sequencing Center for Infectious Disease"/>
            <person name="Wu L."/>
            <person name="Ma J."/>
        </authorList>
    </citation>
    <scope>NUCLEOTIDE SEQUENCE [LARGE SCALE GENOMIC DNA]</scope>
    <source>
        <strain evidence="4">CCUG 57113</strain>
    </source>
</reference>
<dbReference type="RefSeq" id="WP_209742659.1">
    <property type="nucleotide sequence ID" value="NZ_JBHSMH010000005.1"/>
</dbReference>
<dbReference type="Gene3D" id="1.20.120.450">
    <property type="entry name" value="dinb family like domain"/>
    <property type="match status" value="1"/>
</dbReference>
<evidence type="ECO:0000313" key="3">
    <source>
        <dbReference type="EMBL" id="MFC5467506.1"/>
    </source>
</evidence>
<keyword evidence="2" id="KW-0479">Metal-binding</keyword>
<organism evidence="3 4">
    <name type="scientific">Cohnella suwonensis</name>
    <dbReference type="NCBI Taxonomy" id="696072"/>
    <lineage>
        <taxon>Bacteria</taxon>
        <taxon>Bacillati</taxon>
        <taxon>Bacillota</taxon>
        <taxon>Bacilli</taxon>
        <taxon>Bacillales</taxon>
        <taxon>Paenibacillaceae</taxon>
        <taxon>Cohnella</taxon>
    </lineage>
</organism>
<name>A0ABW0LSF0_9BACL</name>
<evidence type="ECO:0000313" key="4">
    <source>
        <dbReference type="Proteomes" id="UP001596105"/>
    </source>
</evidence>
<dbReference type="Pfam" id="PF05163">
    <property type="entry name" value="DinB"/>
    <property type="match status" value="1"/>
</dbReference>
<protein>
    <submittedName>
        <fullName evidence="3">DinB family protein</fullName>
    </submittedName>
</protein>